<feature type="compositionally biased region" description="Polar residues" evidence="1">
    <location>
        <begin position="27"/>
        <end position="48"/>
    </location>
</feature>
<dbReference type="EMBL" id="JANPWB010000013">
    <property type="protein sequence ID" value="KAJ1109294.1"/>
    <property type="molecule type" value="Genomic_DNA"/>
</dbReference>
<gene>
    <name evidence="2" type="ORF">NDU88_006656</name>
</gene>
<evidence type="ECO:0000313" key="2">
    <source>
        <dbReference type="EMBL" id="KAJ1109294.1"/>
    </source>
</evidence>
<protein>
    <submittedName>
        <fullName evidence="2">Uncharacterized protein</fullName>
    </submittedName>
</protein>
<dbReference type="Proteomes" id="UP001066276">
    <property type="component" value="Chromosome 9"/>
</dbReference>
<accession>A0AAV7N3N6</accession>
<feature type="compositionally biased region" description="Basic and acidic residues" evidence="1">
    <location>
        <begin position="294"/>
        <end position="309"/>
    </location>
</feature>
<comment type="caution">
    <text evidence="2">The sequence shown here is derived from an EMBL/GenBank/DDBJ whole genome shotgun (WGS) entry which is preliminary data.</text>
</comment>
<dbReference type="Gene3D" id="3.30.70.1820">
    <property type="entry name" value="L1 transposable element, RRM domain"/>
    <property type="match status" value="1"/>
</dbReference>
<proteinExistence type="predicted"/>
<organism evidence="2 3">
    <name type="scientific">Pleurodeles waltl</name>
    <name type="common">Iberian ribbed newt</name>
    <dbReference type="NCBI Taxonomy" id="8319"/>
    <lineage>
        <taxon>Eukaryota</taxon>
        <taxon>Metazoa</taxon>
        <taxon>Chordata</taxon>
        <taxon>Craniata</taxon>
        <taxon>Vertebrata</taxon>
        <taxon>Euteleostomi</taxon>
        <taxon>Amphibia</taxon>
        <taxon>Batrachia</taxon>
        <taxon>Caudata</taxon>
        <taxon>Salamandroidea</taxon>
        <taxon>Salamandridae</taxon>
        <taxon>Pleurodelinae</taxon>
        <taxon>Pleurodeles</taxon>
    </lineage>
</organism>
<dbReference type="AlphaFoldDB" id="A0AAV7N3N6"/>
<evidence type="ECO:0000313" key="3">
    <source>
        <dbReference type="Proteomes" id="UP001066276"/>
    </source>
</evidence>
<feature type="region of interest" description="Disordered" evidence="1">
    <location>
        <begin position="1"/>
        <end position="48"/>
    </location>
</feature>
<feature type="region of interest" description="Disordered" evidence="1">
    <location>
        <begin position="287"/>
        <end position="309"/>
    </location>
</feature>
<feature type="compositionally biased region" description="Polar residues" evidence="1">
    <location>
        <begin position="1"/>
        <end position="20"/>
    </location>
</feature>
<evidence type="ECO:0000256" key="1">
    <source>
        <dbReference type="SAM" id="MobiDB-lite"/>
    </source>
</evidence>
<reference evidence="2" key="1">
    <citation type="journal article" date="2022" name="bioRxiv">
        <title>Sequencing and chromosome-scale assembly of the giantPleurodeles waltlgenome.</title>
        <authorList>
            <person name="Brown T."/>
            <person name="Elewa A."/>
            <person name="Iarovenko S."/>
            <person name="Subramanian E."/>
            <person name="Araus A.J."/>
            <person name="Petzold A."/>
            <person name="Susuki M."/>
            <person name="Suzuki K.-i.T."/>
            <person name="Hayashi T."/>
            <person name="Toyoda A."/>
            <person name="Oliveira C."/>
            <person name="Osipova E."/>
            <person name="Leigh N.D."/>
            <person name="Simon A."/>
            <person name="Yun M.H."/>
        </authorList>
    </citation>
    <scope>NUCLEOTIDE SEQUENCE</scope>
    <source>
        <strain evidence="2">20211129_DDA</strain>
        <tissue evidence="2">Liver</tissue>
    </source>
</reference>
<name>A0AAV7N3N6_PLEWA</name>
<sequence>MPTGKSSGKSTRQSLFSEAISQPRPMASSTAPAGSDPSDTLENTSSDNTINRILQEITAWGRHLETMDTKITDLTMATKSIRADIAGFQDRVTEFDHYLTSRRDNVHFFGMLERKEGLDTRAFLRDLLPGLTGLAISPILEFERAHRISPLCPVTPGKPRPIIACCLRHEQERQLLTAMRTYGPYSYESNERWITVDFSRETNEKQKAFLVLRPYPRNLDVKFGLFEPARMWITKDGKSRDFYYPTDLRIYLESLTTQPIDQSSMGLQAAPPNADAFSSQTTANGHRAVNPLQERGRTFERPPRSQDGRDYALQALVALPQDQCRDK</sequence>
<keyword evidence="3" id="KW-1185">Reference proteome</keyword>